<dbReference type="RefSeq" id="WP_184281979.1">
    <property type="nucleotide sequence ID" value="NZ_BAAAPG010000001.1"/>
</dbReference>
<dbReference type="InterPro" id="IPR036739">
    <property type="entry name" value="SLC41_membr_dom_sf"/>
</dbReference>
<evidence type="ECO:0000256" key="2">
    <source>
        <dbReference type="ARBA" id="ARBA00009749"/>
    </source>
</evidence>
<dbReference type="InterPro" id="IPR006667">
    <property type="entry name" value="SLC41_membr_dom"/>
</dbReference>
<comment type="function">
    <text evidence="9">Acts as a magnesium transporter.</text>
</comment>
<evidence type="ECO:0000256" key="7">
    <source>
        <dbReference type="ARBA" id="ARBA00023136"/>
    </source>
</evidence>
<dbReference type="GO" id="GO:0015095">
    <property type="term" value="F:magnesium ion transmembrane transporter activity"/>
    <property type="evidence" value="ECO:0007669"/>
    <property type="project" value="UniProtKB-UniRule"/>
</dbReference>
<feature type="domain" description="CBS" evidence="10">
    <location>
        <begin position="209"/>
        <end position="265"/>
    </location>
</feature>
<feature type="transmembrane region" description="Helical" evidence="9">
    <location>
        <begin position="433"/>
        <end position="454"/>
    </location>
</feature>
<reference evidence="11 12" key="1">
    <citation type="submission" date="2020-08" db="EMBL/GenBank/DDBJ databases">
        <title>Sequencing the genomes of 1000 actinobacteria strains.</title>
        <authorList>
            <person name="Klenk H.-P."/>
        </authorList>
    </citation>
    <scope>NUCLEOTIDE SEQUENCE [LARGE SCALE GENOMIC DNA]</scope>
    <source>
        <strain evidence="11 12">DSM 24823</strain>
    </source>
</reference>
<keyword evidence="8" id="KW-0129">CBS domain</keyword>
<comment type="caution">
    <text evidence="11">The sequence shown here is derived from an EMBL/GenBank/DDBJ whole genome shotgun (WGS) entry which is preliminary data.</text>
</comment>
<dbReference type="InterPro" id="IPR046342">
    <property type="entry name" value="CBS_dom_sf"/>
</dbReference>
<evidence type="ECO:0000313" key="11">
    <source>
        <dbReference type="EMBL" id="MBB5742510.1"/>
    </source>
</evidence>
<keyword evidence="5 9" id="KW-0460">Magnesium</keyword>
<comment type="similarity">
    <text evidence="2 9">Belongs to the SLC41A transporter family.</text>
</comment>
<proteinExistence type="inferred from homology"/>
<evidence type="ECO:0000313" key="12">
    <source>
        <dbReference type="Proteomes" id="UP000517712"/>
    </source>
</evidence>
<dbReference type="Gene3D" id="1.25.60.10">
    <property type="entry name" value="MgtE N-terminal domain-like"/>
    <property type="match status" value="1"/>
</dbReference>
<keyword evidence="4 9" id="KW-0812">Transmembrane</keyword>
<dbReference type="GO" id="GO:0005886">
    <property type="term" value="C:plasma membrane"/>
    <property type="evidence" value="ECO:0007669"/>
    <property type="project" value="UniProtKB-SubCell"/>
</dbReference>
<comment type="subunit">
    <text evidence="9">Homodimer.</text>
</comment>
<dbReference type="Gene3D" id="1.10.357.20">
    <property type="entry name" value="SLC41 divalent cation transporters, integral membrane domain"/>
    <property type="match status" value="1"/>
</dbReference>
<feature type="transmembrane region" description="Helical" evidence="9">
    <location>
        <begin position="293"/>
        <end position="313"/>
    </location>
</feature>
<dbReference type="Pfam" id="PF00571">
    <property type="entry name" value="CBS"/>
    <property type="match status" value="2"/>
</dbReference>
<gene>
    <name evidence="11" type="ORF">HD600_001007</name>
</gene>
<evidence type="ECO:0000256" key="9">
    <source>
        <dbReference type="RuleBase" id="RU362011"/>
    </source>
</evidence>
<accession>A0A7W9FAV8</accession>
<dbReference type="SMART" id="SM00924">
    <property type="entry name" value="MgtE_N"/>
    <property type="match status" value="1"/>
</dbReference>
<evidence type="ECO:0000256" key="3">
    <source>
        <dbReference type="ARBA" id="ARBA00022448"/>
    </source>
</evidence>
<evidence type="ECO:0000259" key="10">
    <source>
        <dbReference type="PROSITE" id="PS51371"/>
    </source>
</evidence>
<dbReference type="Gene3D" id="3.10.580.10">
    <property type="entry name" value="CBS-domain"/>
    <property type="match status" value="1"/>
</dbReference>
<dbReference type="AlphaFoldDB" id="A0A7W9FAV8"/>
<evidence type="ECO:0000256" key="5">
    <source>
        <dbReference type="ARBA" id="ARBA00022842"/>
    </source>
</evidence>
<dbReference type="Pfam" id="PF01769">
    <property type="entry name" value="MgtE"/>
    <property type="match status" value="1"/>
</dbReference>
<protein>
    <recommendedName>
        <fullName evidence="9">Magnesium transporter MgtE</fullName>
    </recommendedName>
</protein>
<keyword evidence="12" id="KW-1185">Reference proteome</keyword>
<dbReference type="InterPro" id="IPR000644">
    <property type="entry name" value="CBS_dom"/>
</dbReference>
<dbReference type="Proteomes" id="UP000517712">
    <property type="component" value="Unassembled WGS sequence"/>
</dbReference>
<feature type="transmembrane region" description="Helical" evidence="9">
    <location>
        <begin position="319"/>
        <end position="337"/>
    </location>
</feature>
<feature type="transmembrane region" description="Helical" evidence="9">
    <location>
        <begin position="367"/>
        <end position="389"/>
    </location>
</feature>
<keyword evidence="9" id="KW-1003">Cell membrane</keyword>
<dbReference type="InterPro" id="IPR038076">
    <property type="entry name" value="MgtE_N_sf"/>
</dbReference>
<comment type="subcellular location">
    <subcellularLocation>
        <location evidence="9">Cell membrane</location>
        <topology evidence="9">Multi-pass membrane protein</topology>
    </subcellularLocation>
    <subcellularLocation>
        <location evidence="1">Membrane</location>
        <topology evidence="1">Multi-pass membrane protein</topology>
    </subcellularLocation>
</comment>
<organism evidence="11 12">
    <name type="scientific">Microbacterium ginsengiterrae</name>
    <dbReference type="NCBI Taxonomy" id="546115"/>
    <lineage>
        <taxon>Bacteria</taxon>
        <taxon>Bacillati</taxon>
        <taxon>Actinomycetota</taxon>
        <taxon>Actinomycetes</taxon>
        <taxon>Micrococcales</taxon>
        <taxon>Microbacteriaceae</taxon>
        <taxon>Microbacterium</taxon>
    </lineage>
</organism>
<evidence type="ECO:0000256" key="6">
    <source>
        <dbReference type="ARBA" id="ARBA00022989"/>
    </source>
</evidence>
<keyword evidence="7 9" id="KW-0472">Membrane</keyword>
<dbReference type="SUPFAM" id="SSF161093">
    <property type="entry name" value="MgtE membrane domain-like"/>
    <property type="match status" value="1"/>
</dbReference>
<dbReference type="InterPro" id="IPR006669">
    <property type="entry name" value="MgtE_transporter"/>
</dbReference>
<evidence type="ECO:0000256" key="4">
    <source>
        <dbReference type="ARBA" id="ARBA00022692"/>
    </source>
</evidence>
<dbReference type="GO" id="GO:0046872">
    <property type="term" value="F:metal ion binding"/>
    <property type="evidence" value="ECO:0007669"/>
    <property type="project" value="UniProtKB-KW"/>
</dbReference>
<keyword evidence="3 9" id="KW-0813">Transport</keyword>
<keyword evidence="6 9" id="KW-1133">Transmembrane helix</keyword>
<feature type="transmembrane region" description="Helical" evidence="9">
    <location>
        <begin position="395"/>
        <end position="421"/>
    </location>
</feature>
<dbReference type="Pfam" id="PF03448">
    <property type="entry name" value="MgtE_N"/>
    <property type="match status" value="1"/>
</dbReference>
<name>A0A7W9FAV8_9MICO</name>
<dbReference type="PROSITE" id="PS51371">
    <property type="entry name" value="CBS"/>
    <property type="match status" value="2"/>
</dbReference>
<dbReference type="InterPro" id="IPR006668">
    <property type="entry name" value="Mg_transptr_MgtE_intracell_dom"/>
</dbReference>
<dbReference type="CDD" id="cd04606">
    <property type="entry name" value="CBS_pair_Mg_transporter"/>
    <property type="match status" value="1"/>
</dbReference>
<dbReference type="PANTHER" id="PTHR43773:SF1">
    <property type="entry name" value="MAGNESIUM TRANSPORTER MGTE"/>
    <property type="match status" value="1"/>
</dbReference>
<evidence type="ECO:0000256" key="1">
    <source>
        <dbReference type="ARBA" id="ARBA00004141"/>
    </source>
</evidence>
<dbReference type="EMBL" id="JACHMU010000001">
    <property type="protein sequence ID" value="MBB5742510.1"/>
    <property type="molecule type" value="Genomic_DNA"/>
</dbReference>
<sequence length="456" mass="49041">MNTRPIPMTASTSSELGDAVERALARKDLPAASTALAEASTREIVHVLERLSPRQCAIAYRLLSKQEAIEVFEALSPGLQADLVHGLQDAEVAALFADLDPDDRVWLLDELPAAVAPRLLRGLSPHERDLTAAVLGYRRDSIGRRMSPEFVSTHPQLTAARTLQRMRERLDRAETIYTLPVTDGGLRVIGVVSLRDLLAADSDALVADLMHDAHTVSAESDAEQAARECTESGFLAVPVVDSEERLVGILTIDDAVRILRHEESEDAARQGGVEPLGRPYLSTPIRRIVRSRVVWLLVLAVGATLTVQVLSVFEATLEQLTVLALFVPLLIGTGGNTGNQAATTVTRALALGEVRPRDLLRVLTRELRVGLCLGLLLGALGFGITALVYDWQIGVVIGCTLLAVCTVAATIGGIMPVVARVIRVDPAVFSNPFITTFVDATGLVIYFVIARAVLGI</sequence>
<dbReference type="SUPFAM" id="SSF54631">
    <property type="entry name" value="CBS-domain pair"/>
    <property type="match status" value="1"/>
</dbReference>
<feature type="domain" description="CBS" evidence="10">
    <location>
        <begin position="146"/>
        <end position="207"/>
    </location>
</feature>
<dbReference type="PANTHER" id="PTHR43773">
    <property type="entry name" value="MAGNESIUM TRANSPORTER MGTE"/>
    <property type="match status" value="1"/>
</dbReference>
<dbReference type="SUPFAM" id="SSF158791">
    <property type="entry name" value="MgtE N-terminal domain-like"/>
    <property type="match status" value="1"/>
</dbReference>
<dbReference type="NCBIfam" id="TIGR00400">
    <property type="entry name" value="mgtE"/>
    <property type="match status" value="1"/>
</dbReference>
<dbReference type="SMART" id="SM00116">
    <property type="entry name" value="CBS"/>
    <property type="match status" value="2"/>
</dbReference>
<keyword evidence="9" id="KW-0479">Metal-binding</keyword>
<evidence type="ECO:0000256" key="8">
    <source>
        <dbReference type="PROSITE-ProRule" id="PRU00703"/>
    </source>
</evidence>